<dbReference type="PRINTS" id="PR00469">
    <property type="entry name" value="PNDRDTASEII"/>
</dbReference>
<keyword evidence="2" id="KW-0274">FAD</keyword>
<dbReference type="SUPFAM" id="SSF51905">
    <property type="entry name" value="FAD/NAD(P)-binding domain"/>
    <property type="match status" value="2"/>
</dbReference>
<evidence type="ECO:0000259" key="4">
    <source>
        <dbReference type="Pfam" id="PF07992"/>
    </source>
</evidence>
<dbReference type="OrthoDB" id="1145at2"/>
<name>A0A2H1L2R9_9MICO</name>
<dbReference type="InterPro" id="IPR050446">
    <property type="entry name" value="FAD-oxidoreductase/Apoptosis"/>
</dbReference>
<dbReference type="Gene3D" id="3.30.390.30">
    <property type="match status" value="1"/>
</dbReference>
<dbReference type="InterPro" id="IPR016156">
    <property type="entry name" value="FAD/NAD-linked_Rdtase_dimer_sf"/>
</dbReference>
<dbReference type="Proteomes" id="UP000234462">
    <property type="component" value="Unassembled WGS sequence"/>
</dbReference>
<feature type="domain" description="FAD/NAD(P)-binding" evidence="4">
    <location>
        <begin position="12"/>
        <end position="304"/>
    </location>
</feature>
<keyword evidence="6" id="KW-1185">Reference proteome</keyword>
<keyword evidence="3" id="KW-0560">Oxidoreductase</keyword>
<protein>
    <submittedName>
        <fullName evidence="5">Pyridine nucleotide-disulphide oxidoreductase</fullName>
    </submittedName>
</protein>
<dbReference type="RefSeq" id="WP_101587922.1">
    <property type="nucleotide sequence ID" value="NZ_FXZM01000003.1"/>
</dbReference>
<sequence length="411" mass="43392">MDSTGTGAHSAFDYVIVGAGVAAASAATAIRAHDADGTLAILGREPDGPYYRPDLSKTLWLDDTAQLDDGWLLDGEAGAELRTGASVTAIDTTAQTLTLADTSTIGYGHLLLATGSQPRELDLPASDRIVYLRTVEDYRHLRDRAKPGSRAVVVGGGYIGAEIASALAQNDVAVTMLMRGAAVQGHMFPARLADAVTQTYRDRGVTVVGESTAYGVSDHDDHLIVADAAGDTHTAEVVVVGVGVAPNDQVARQAGITVDDGIIVDRRLATNAPHVWAAGDVARYEDALLGDRRVEHVDNAEHMGAVAGRNMAVARTRTGDAESYTYTPIFWSDLFDHGYEAVGELDAALETVEDFTDDGGAGVVYYLDAGQVRGVLLWNVWDSTDTAKQVIEQSTAEPLDAAELQGRISLG</sequence>
<dbReference type="GO" id="GO:0005737">
    <property type="term" value="C:cytoplasm"/>
    <property type="evidence" value="ECO:0007669"/>
    <property type="project" value="TreeGrafter"/>
</dbReference>
<evidence type="ECO:0000313" key="6">
    <source>
        <dbReference type="Proteomes" id="UP000234462"/>
    </source>
</evidence>
<dbReference type="InterPro" id="IPR036188">
    <property type="entry name" value="FAD/NAD-bd_sf"/>
</dbReference>
<dbReference type="InterPro" id="IPR023753">
    <property type="entry name" value="FAD/NAD-binding_dom"/>
</dbReference>
<dbReference type="SUPFAM" id="SSF55424">
    <property type="entry name" value="FAD/NAD-linked reductases, dimerisation (C-terminal) domain"/>
    <property type="match status" value="1"/>
</dbReference>
<proteinExistence type="predicted"/>
<organism evidence="5 6">
    <name type="scientific">Brevibacterium jeotgali</name>
    <dbReference type="NCBI Taxonomy" id="1262550"/>
    <lineage>
        <taxon>Bacteria</taxon>
        <taxon>Bacillati</taxon>
        <taxon>Actinomycetota</taxon>
        <taxon>Actinomycetes</taxon>
        <taxon>Micrococcales</taxon>
        <taxon>Brevibacteriaceae</taxon>
        <taxon>Brevibacterium</taxon>
    </lineage>
</organism>
<dbReference type="Gene3D" id="3.50.50.60">
    <property type="entry name" value="FAD/NAD(P)-binding domain"/>
    <property type="match status" value="2"/>
</dbReference>
<gene>
    <name evidence="5" type="ORF">BJEO58_00775</name>
</gene>
<dbReference type="GO" id="GO:0016174">
    <property type="term" value="F:NAD(P)H oxidase H2O2-forming activity"/>
    <property type="evidence" value="ECO:0007669"/>
    <property type="project" value="TreeGrafter"/>
</dbReference>
<dbReference type="Pfam" id="PF07992">
    <property type="entry name" value="Pyr_redox_2"/>
    <property type="match status" value="1"/>
</dbReference>
<dbReference type="PANTHER" id="PTHR43557:SF4">
    <property type="entry name" value="APOPTOSIS-INDUCING FACTOR 1, MITOCHONDRIAL"/>
    <property type="match status" value="1"/>
</dbReference>
<evidence type="ECO:0000256" key="2">
    <source>
        <dbReference type="ARBA" id="ARBA00022827"/>
    </source>
</evidence>
<evidence type="ECO:0000313" key="5">
    <source>
        <dbReference type="EMBL" id="SMY11192.1"/>
    </source>
</evidence>
<keyword evidence="1" id="KW-0285">Flavoprotein</keyword>
<dbReference type="GO" id="GO:0012501">
    <property type="term" value="P:programmed cell death"/>
    <property type="evidence" value="ECO:0007669"/>
    <property type="project" value="TreeGrafter"/>
</dbReference>
<dbReference type="PRINTS" id="PR00368">
    <property type="entry name" value="FADPNR"/>
</dbReference>
<dbReference type="AlphaFoldDB" id="A0A2H1L2R9"/>
<dbReference type="GO" id="GO:0071949">
    <property type="term" value="F:FAD binding"/>
    <property type="evidence" value="ECO:0007669"/>
    <property type="project" value="TreeGrafter"/>
</dbReference>
<accession>A0A2H1L2R9</accession>
<dbReference type="EMBL" id="FXZM01000003">
    <property type="protein sequence ID" value="SMY11192.1"/>
    <property type="molecule type" value="Genomic_DNA"/>
</dbReference>
<evidence type="ECO:0000256" key="3">
    <source>
        <dbReference type="ARBA" id="ARBA00023002"/>
    </source>
</evidence>
<dbReference type="PANTHER" id="PTHR43557">
    <property type="entry name" value="APOPTOSIS-INDUCING FACTOR 1"/>
    <property type="match status" value="1"/>
</dbReference>
<evidence type="ECO:0000256" key="1">
    <source>
        <dbReference type="ARBA" id="ARBA00022630"/>
    </source>
</evidence>
<reference evidence="6" key="1">
    <citation type="submission" date="2017-03" db="EMBL/GenBank/DDBJ databases">
        <authorList>
            <person name="Monnet C."/>
        </authorList>
    </citation>
    <scope>NUCLEOTIDE SEQUENCE [LARGE SCALE GENOMIC DNA]</scope>
    <source>
        <strain evidence="6">SJ5-8</strain>
    </source>
</reference>
<dbReference type="SMART" id="SM01353">
    <property type="entry name" value="AIF_C"/>
    <property type="match status" value="1"/>
</dbReference>
<dbReference type="GO" id="GO:0033108">
    <property type="term" value="P:mitochondrial respiratory chain complex assembly"/>
    <property type="evidence" value="ECO:0007669"/>
    <property type="project" value="TreeGrafter"/>
</dbReference>